<dbReference type="OrthoDB" id="2131544at2"/>
<reference evidence="1 2" key="1">
    <citation type="submission" date="2010-11" db="EMBL/GenBank/DDBJ databases">
        <title>Complete sequence of Halanaerobium sp. sapolanicus.</title>
        <authorList>
            <consortium name="US DOE Joint Genome Institute"/>
            <person name="Lucas S."/>
            <person name="Copeland A."/>
            <person name="Lapidus A."/>
            <person name="Cheng J.-F."/>
            <person name="Bruce D."/>
            <person name="Goodwin L."/>
            <person name="Pitluck S."/>
            <person name="Davenport K."/>
            <person name="Detter J.C."/>
            <person name="Han C."/>
            <person name="Tapia R."/>
            <person name="Land M."/>
            <person name="Hauser L."/>
            <person name="Jeffries C."/>
            <person name="Kyrpides N."/>
            <person name="Ivanova N."/>
            <person name="Mikhailova N."/>
            <person name="Begemann M.B."/>
            <person name="Mormile M.R."/>
            <person name="Wall J.D."/>
            <person name="Elias D.A."/>
            <person name="Woyke T."/>
        </authorList>
    </citation>
    <scope>NUCLEOTIDE SEQUENCE [LARGE SCALE GENOMIC DNA]</scope>
    <source>
        <strain evidence="2">sapolanicus</strain>
    </source>
</reference>
<keyword evidence="2" id="KW-1185">Reference proteome</keyword>
<reference evidence="1 2" key="2">
    <citation type="journal article" date="2011" name="J. Bacteriol.">
        <title>Complete Genome Sequence of the Haloalkaliphilic, Hydrogen Producing Halanaerobium hydrogenoformans.</title>
        <authorList>
            <person name="Brown S.D."/>
            <person name="Begemann M.B."/>
            <person name="Mormile M.R."/>
            <person name="Wall J.D."/>
            <person name="Han C.S."/>
            <person name="Goodwin L.A."/>
            <person name="Pitluck S."/>
            <person name="Land M.L."/>
            <person name="Hauser L.J."/>
            <person name="Elias D.A."/>
        </authorList>
    </citation>
    <scope>NUCLEOTIDE SEQUENCE [LARGE SCALE GENOMIC DNA]</scope>
    <source>
        <strain evidence="2">sapolanicus</strain>
    </source>
</reference>
<evidence type="ECO:0008006" key="3">
    <source>
        <dbReference type="Google" id="ProtNLM"/>
    </source>
</evidence>
<dbReference type="STRING" id="656519.Halsa_1806"/>
<accession>E4RJ04</accession>
<sequence>MEKKFIILLFGILIILLISSSVSAQTSMEERIRLIEASQNLQRQMEEEKTYANHNSLAVFFTNYKINGNEVNPGLRLGVDVPVSGLSIMFEGIYYRAKSNGDAFIGVKFSPLEYQMLTPYIGAGVGVTGKANYQVFLGTDVSENFFIEAKYIDEELSSEDSNVAAVAGFQIKF</sequence>
<protein>
    <recommendedName>
        <fullName evidence="3">Outer membrane protein beta-barrel domain-containing protein</fullName>
    </recommendedName>
</protein>
<dbReference type="RefSeq" id="WP_013406295.1">
    <property type="nucleotide sequence ID" value="NC_014654.1"/>
</dbReference>
<proteinExistence type="predicted"/>
<gene>
    <name evidence="1" type="ordered locus">Halsa_1806</name>
</gene>
<dbReference type="HOGENOM" id="CLU_1545487_0_0_9"/>
<evidence type="ECO:0000313" key="1">
    <source>
        <dbReference type="EMBL" id="ADQ15224.1"/>
    </source>
</evidence>
<name>E4RJ04_HALHG</name>
<dbReference type="EMBL" id="CP002304">
    <property type="protein sequence ID" value="ADQ15224.1"/>
    <property type="molecule type" value="Genomic_DNA"/>
</dbReference>
<dbReference type="Proteomes" id="UP000007434">
    <property type="component" value="Chromosome"/>
</dbReference>
<organism evidence="1 2">
    <name type="scientific">Halanaerobium hydrogeniformans</name>
    <name type="common">Halanaerobium sp. (strain sapolanicus)</name>
    <dbReference type="NCBI Taxonomy" id="656519"/>
    <lineage>
        <taxon>Bacteria</taxon>
        <taxon>Bacillati</taxon>
        <taxon>Bacillota</taxon>
        <taxon>Clostridia</taxon>
        <taxon>Halanaerobiales</taxon>
        <taxon>Halanaerobiaceae</taxon>
        <taxon>Halanaerobium</taxon>
    </lineage>
</organism>
<dbReference type="AlphaFoldDB" id="E4RJ04"/>
<evidence type="ECO:0000313" key="2">
    <source>
        <dbReference type="Proteomes" id="UP000007434"/>
    </source>
</evidence>
<dbReference type="KEGG" id="has:Halsa_1806"/>